<feature type="domain" description="PIPK" evidence="4">
    <location>
        <begin position="1"/>
        <end position="377"/>
    </location>
</feature>
<dbReference type="GO" id="GO:0046854">
    <property type="term" value="P:phosphatidylinositol phosphate biosynthetic process"/>
    <property type="evidence" value="ECO:0007669"/>
    <property type="project" value="TreeGrafter"/>
</dbReference>
<dbReference type="GO" id="GO:0005886">
    <property type="term" value="C:plasma membrane"/>
    <property type="evidence" value="ECO:0007669"/>
    <property type="project" value="TreeGrafter"/>
</dbReference>
<dbReference type="Gene3D" id="3.30.800.10">
    <property type="entry name" value="Phosphatidylinositol Phosphate Kinase II Beta"/>
    <property type="match status" value="1"/>
</dbReference>
<dbReference type="GO" id="GO:0005524">
    <property type="term" value="F:ATP binding"/>
    <property type="evidence" value="ECO:0007669"/>
    <property type="project" value="UniProtKB-UniRule"/>
</dbReference>
<comment type="caution">
    <text evidence="5">The sequence shown here is derived from an EMBL/GenBank/DDBJ whole genome shotgun (WGS) entry which is preliminary data.</text>
</comment>
<keyword evidence="1" id="KW-0418">Kinase</keyword>
<name>A0AAN6N519_9PEZI</name>
<dbReference type="PANTHER" id="PTHR23086">
    <property type="entry name" value="PHOSPHATIDYLINOSITOL-4-PHOSPHATE 5-KINASE"/>
    <property type="match status" value="1"/>
</dbReference>
<evidence type="ECO:0000313" key="6">
    <source>
        <dbReference type="Proteomes" id="UP001303473"/>
    </source>
</evidence>
<evidence type="ECO:0000256" key="3">
    <source>
        <dbReference type="SAM" id="Phobius"/>
    </source>
</evidence>
<dbReference type="PANTHER" id="PTHR23086:SF126">
    <property type="entry name" value="PIPK DOMAIN-CONTAINING PROTEIN"/>
    <property type="match status" value="1"/>
</dbReference>
<dbReference type="InterPro" id="IPR027484">
    <property type="entry name" value="PInositol-4-P-5-kinase_N"/>
</dbReference>
<dbReference type="EMBL" id="MU853813">
    <property type="protein sequence ID" value="KAK3939322.1"/>
    <property type="molecule type" value="Genomic_DNA"/>
</dbReference>
<organism evidence="5 6">
    <name type="scientific">Diplogelasinospora grovesii</name>
    <dbReference type="NCBI Taxonomy" id="303347"/>
    <lineage>
        <taxon>Eukaryota</taxon>
        <taxon>Fungi</taxon>
        <taxon>Dikarya</taxon>
        <taxon>Ascomycota</taxon>
        <taxon>Pezizomycotina</taxon>
        <taxon>Sordariomycetes</taxon>
        <taxon>Sordariomycetidae</taxon>
        <taxon>Sordariales</taxon>
        <taxon>Diplogelasinosporaceae</taxon>
        <taxon>Diplogelasinospora</taxon>
    </lineage>
</organism>
<feature type="transmembrane region" description="Helical" evidence="3">
    <location>
        <begin position="32"/>
        <end position="50"/>
    </location>
</feature>
<evidence type="ECO:0000259" key="4">
    <source>
        <dbReference type="PROSITE" id="PS51455"/>
    </source>
</evidence>
<dbReference type="GO" id="GO:0016308">
    <property type="term" value="F:1-phosphatidylinositol-4-phosphate 5-kinase activity"/>
    <property type="evidence" value="ECO:0007669"/>
    <property type="project" value="TreeGrafter"/>
</dbReference>
<dbReference type="Pfam" id="PF01504">
    <property type="entry name" value="PIP5K"/>
    <property type="match status" value="1"/>
</dbReference>
<sequence>MGRQETIARSVVQAITNSDHIRRRSSNPLSSILALFSVFFSLYQLVLLKIRPADFANLRRKHWDLEDNAYIDSFRPGENGDGEQEGLNSIGDMGFSGSTFYSTADQKYLVKSVPRHNEHSFFRNDLLTPYVQYMATHPRSLLVRICDFLGASGASIGRILRVAPSHHIVMENIMYGRGGAKKRGEVEWEHWDLKPTSYFYPERDIADGALTSDATKNQLADEFHDKIILTQKQADDFFASLESDTQLLAEHNAVDYSLFLVRMEAEGKSSRQITDTGMEPGSSSAGTGENSMVPTDPPAAPPSPPSWRTGVPSPDGKHVFRAAILDFFWAKHKLQPRFMTLLITLWNLCIHPHGHMSITTTPDEYRERFLNMCRGIVEIKKE</sequence>
<dbReference type="SUPFAM" id="SSF56104">
    <property type="entry name" value="SAICAR synthase-like"/>
    <property type="match status" value="1"/>
</dbReference>
<dbReference type="SMART" id="SM00330">
    <property type="entry name" value="PIPKc"/>
    <property type="match status" value="1"/>
</dbReference>
<protein>
    <recommendedName>
        <fullName evidence="4">PIPK domain-containing protein</fullName>
    </recommendedName>
</protein>
<keyword evidence="3" id="KW-0812">Transmembrane</keyword>
<dbReference type="AlphaFoldDB" id="A0AAN6N519"/>
<dbReference type="InterPro" id="IPR023610">
    <property type="entry name" value="PInositol-4/5-P-5/4-kinase"/>
</dbReference>
<feature type="region of interest" description="Disordered" evidence="2">
    <location>
        <begin position="269"/>
        <end position="312"/>
    </location>
</feature>
<reference evidence="6" key="1">
    <citation type="journal article" date="2023" name="Mol. Phylogenet. Evol.">
        <title>Genome-scale phylogeny and comparative genomics of the fungal order Sordariales.</title>
        <authorList>
            <person name="Hensen N."/>
            <person name="Bonometti L."/>
            <person name="Westerberg I."/>
            <person name="Brannstrom I.O."/>
            <person name="Guillou S."/>
            <person name="Cros-Aarteil S."/>
            <person name="Calhoun S."/>
            <person name="Haridas S."/>
            <person name="Kuo A."/>
            <person name="Mondo S."/>
            <person name="Pangilinan J."/>
            <person name="Riley R."/>
            <person name="LaButti K."/>
            <person name="Andreopoulos B."/>
            <person name="Lipzen A."/>
            <person name="Chen C."/>
            <person name="Yan M."/>
            <person name="Daum C."/>
            <person name="Ng V."/>
            <person name="Clum A."/>
            <person name="Steindorff A."/>
            <person name="Ohm R.A."/>
            <person name="Martin F."/>
            <person name="Silar P."/>
            <person name="Natvig D.O."/>
            <person name="Lalanne C."/>
            <person name="Gautier V."/>
            <person name="Ament-Velasquez S.L."/>
            <person name="Kruys A."/>
            <person name="Hutchinson M.I."/>
            <person name="Powell A.J."/>
            <person name="Barry K."/>
            <person name="Miller A.N."/>
            <person name="Grigoriev I.V."/>
            <person name="Debuchy R."/>
            <person name="Gladieux P."/>
            <person name="Hiltunen Thoren M."/>
            <person name="Johannesson H."/>
        </authorList>
    </citation>
    <scope>NUCLEOTIDE SEQUENCE [LARGE SCALE GENOMIC DNA]</scope>
    <source>
        <strain evidence="6">CBS 340.73</strain>
    </source>
</reference>
<proteinExistence type="predicted"/>
<keyword evidence="3" id="KW-1133">Transmembrane helix</keyword>
<dbReference type="Proteomes" id="UP001303473">
    <property type="component" value="Unassembled WGS sequence"/>
</dbReference>
<dbReference type="InterPro" id="IPR027483">
    <property type="entry name" value="PInositol-4-P-4/5-kinase_C_sf"/>
</dbReference>
<dbReference type="PROSITE" id="PS51455">
    <property type="entry name" value="PIPK"/>
    <property type="match status" value="1"/>
</dbReference>
<gene>
    <name evidence="5" type="ORF">QBC46DRAFT_355114</name>
</gene>
<dbReference type="InterPro" id="IPR002498">
    <property type="entry name" value="PInositol-4-P-4/5-kinase_core"/>
</dbReference>
<evidence type="ECO:0000256" key="1">
    <source>
        <dbReference type="PROSITE-ProRule" id="PRU00781"/>
    </source>
</evidence>
<evidence type="ECO:0000313" key="5">
    <source>
        <dbReference type="EMBL" id="KAK3939322.1"/>
    </source>
</evidence>
<keyword evidence="1" id="KW-0808">Transferase</keyword>
<keyword evidence="6" id="KW-1185">Reference proteome</keyword>
<accession>A0AAN6N519</accession>
<keyword evidence="1" id="KW-0547">Nucleotide-binding</keyword>
<keyword evidence="3" id="KW-0472">Membrane</keyword>
<dbReference type="Gene3D" id="3.30.810.10">
    <property type="entry name" value="2-Layer Sandwich"/>
    <property type="match status" value="1"/>
</dbReference>
<evidence type="ECO:0000256" key="2">
    <source>
        <dbReference type="SAM" id="MobiDB-lite"/>
    </source>
</evidence>
<feature type="compositionally biased region" description="Pro residues" evidence="2">
    <location>
        <begin position="295"/>
        <end position="305"/>
    </location>
</feature>
<feature type="compositionally biased region" description="Polar residues" evidence="2">
    <location>
        <begin position="270"/>
        <end position="293"/>
    </location>
</feature>
<keyword evidence="1" id="KW-0067">ATP-binding</keyword>